<dbReference type="AlphaFoldDB" id="A0A1H2VB24"/>
<dbReference type="Gene3D" id="3.40.50.720">
    <property type="entry name" value="NAD(P)-binding Rossmann-like Domain"/>
    <property type="match status" value="1"/>
</dbReference>
<evidence type="ECO:0000259" key="5">
    <source>
        <dbReference type="SMART" id="SM00829"/>
    </source>
</evidence>
<dbReference type="InterPro" id="IPR013154">
    <property type="entry name" value="ADH-like_N"/>
</dbReference>
<dbReference type="Pfam" id="PF08240">
    <property type="entry name" value="ADH_N"/>
    <property type="match status" value="1"/>
</dbReference>
<name>A0A1H2VB24_9RHOB</name>
<sequence>MTNMMKVAVQYAIDDIRIEERPVPEIGPGELLLKTRACGLCGGETMAWYKTEPKVLGHEPSGEVVEVGAGVTDYKIGDRVFVNHHVGRVDSHLSRRGHFTRDPFYKTMRLDPGGVCEYFRVTAQHIAMDTHKLPDSISDEAAVTIEPWSCVLSGLKRCMIQPGDTVAVVGAGFMGQGFLHLAPLFGAGKVVALDFSDWRLEKAKFFGATHTVNPRTEDAVEAMRALNNGRLADTVIVIAPFPAAWDQALALTEVGGCLHLGAPMPPDTDWVQSGHKAYFDQITITSRYSSDHTDTYSYIRLLQAGRIKAADAVSHRFDISDSAEAFRMLVEAEKSLKIVVYPHGIPNNNQGHAHA</sequence>
<dbReference type="PANTHER" id="PTHR43401">
    <property type="entry name" value="L-THREONINE 3-DEHYDROGENASE"/>
    <property type="match status" value="1"/>
</dbReference>
<organism evidence="6 7">
    <name type="scientific">Roseicitreum antarcticum</name>
    <dbReference type="NCBI Taxonomy" id="564137"/>
    <lineage>
        <taxon>Bacteria</taxon>
        <taxon>Pseudomonadati</taxon>
        <taxon>Pseudomonadota</taxon>
        <taxon>Alphaproteobacteria</taxon>
        <taxon>Rhodobacterales</taxon>
        <taxon>Paracoccaceae</taxon>
        <taxon>Roseicitreum</taxon>
    </lineage>
</organism>
<evidence type="ECO:0000256" key="4">
    <source>
        <dbReference type="RuleBase" id="RU361277"/>
    </source>
</evidence>
<dbReference type="PROSITE" id="PS00059">
    <property type="entry name" value="ADH_ZINC"/>
    <property type="match status" value="1"/>
</dbReference>
<dbReference type="InterPro" id="IPR013149">
    <property type="entry name" value="ADH-like_C"/>
</dbReference>
<keyword evidence="7" id="KW-1185">Reference proteome</keyword>
<evidence type="ECO:0000256" key="1">
    <source>
        <dbReference type="ARBA" id="ARBA00022723"/>
    </source>
</evidence>
<accession>A0A1H2VB24</accession>
<dbReference type="SUPFAM" id="SSF50129">
    <property type="entry name" value="GroES-like"/>
    <property type="match status" value="1"/>
</dbReference>
<evidence type="ECO:0000313" key="7">
    <source>
        <dbReference type="Proteomes" id="UP000198539"/>
    </source>
</evidence>
<dbReference type="RefSeq" id="WP_092886345.1">
    <property type="nucleotide sequence ID" value="NZ_CP061498.1"/>
</dbReference>
<keyword evidence="3" id="KW-0560">Oxidoreductase</keyword>
<dbReference type="InterPro" id="IPR011032">
    <property type="entry name" value="GroES-like_sf"/>
</dbReference>
<dbReference type="InterPro" id="IPR036291">
    <property type="entry name" value="NAD(P)-bd_dom_sf"/>
</dbReference>
<dbReference type="OrthoDB" id="5295340at2"/>
<protein>
    <submittedName>
        <fullName evidence="6">L-iditol 2-dehydrogenase</fullName>
    </submittedName>
</protein>
<dbReference type="SMART" id="SM00829">
    <property type="entry name" value="PKS_ER"/>
    <property type="match status" value="1"/>
</dbReference>
<evidence type="ECO:0000256" key="3">
    <source>
        <dbReference type="ARBA" id="ARBA00023002"/>
    </source>
</evidence>
<dbReference type="PANTHER" id="PTHR43401:SF2">
    <property type="entry name" value="L-THREONINE 3-DEHYDROGENASE"/>
    <property type="match status" value="1"/>
</dbReference>
<evidence type="ECO:0000256" key="2">
    <source>
        <dbReference type="ARBA" id="ARBA00022833"/>
    </source>
</evidence>
<dbReference type="SUPFAM" id="SSF51735">
    <property type="entry name" value="NAD(P)-binding Rossmann-fold domains"/>
    <property type="match status" value="1"/>
</dbReference>
<dbReference type="InterPro" id="IPR020843">
    <property type="entry name" value="ER"/>
</dbReference>
<comment type="cofactor">
    <cofactor evidence="4">
        <name>Zn(2+)</name>
        <dbReference type="ChEBI" id="CHEBI:29105"/>
    </cofactor>
</comment>
<dbReference type="GO" id="GO:0016616">
    <property type="term" value="F:oxidoreductase activity, acting on the CH-OH group of donors, NAD or NADP as acceptor"/>
    <property type="evidence" value="ECO:0007669"/>
    <property type="project" value="UniProtKB-ARBA"/>
</dbReference>
<proteinExistence type="inferred from homology"/>
<dbReference type="Gene3D" id="3.90.180.10">
    <property type="entry name" value="Medium-chain alcohol dehydrogenases, catalytic domain"/>
    <property type="match status" value="1"/>
</dbReference>
<keyword evidence="2 4" id="KW-0862">Zinc</keyword>
<comment type="similarity">
    <text evidence="4">Belongs to the zinc-containing alcohol dehydrogenase family.</text>
</comment>
<dbReference type="Pfam" id="PF00107">
    <property type="entry name" value="ADH_zinc_N"/>
    <property type="match status" value="1"/>
</dbReference>
<reference evidence="6 7" key="1">
    <citation type="submission" date="2016-10" db="EMBL/GenBank/DDBJ databases">
        <authorList>
            <person name="de Groot N.N."/>
        </authorList>
    </citation>
    <scope>NUCLEOTIDE SEQUENCE [LARGE SCALE GENOMIC DNA]</scope>
    <source>
        <strain evidence="6 7">CGMCC 1.8894</strain>
    </source>
</reference>
<dbReference type="InterPro" id="IPR050129">
    <property type="entry name" value="Zn_alcohol_dh"/>
</dbReference>
<keyword evidence="1 4" id="KW-0479">Metal-binding</keyword>
<dbReference type="EMBL" id="FNOM01000003">
    <property type="protein sequence ID" value="SDW65495.1"/>
    <property type="molecule type" value="Genomic_DNA"/>
</dbReference>
<dbReference type="InterPro" id="IPR002328">
    <property type="entry name" value="ADH_Zn_CS"/>
</dbReference>
<dbReference type="GO" id="GO:0008270">
    <property type="term" value="F:zinc ion binding"/>
    <property type="evidence" value="ECO:0007669"/>
    <property type="project" value="InterPro"/>
</dbReference>
<dbReference type="STRING" id="564137.SAMN04488238_10310"/>
<dbReference type="Proteomes" id="UP000198539">
    <property type="component" value="Unassembled WGS sequence"/>
</dbReference>
<feature type="domain" description="Enoyl reductase (ER)" evidence="5">
    <location>
        <begin position="11"/>
        <end position="340"/>
    </location>
</feature>
<evidence type="ECO:0000313" key="6">
    <source>
        <dbReference type="EMBL" id="SDW65495.1"/>
    </source>
</evidence>
<gene>
    <name evidence="6" type="ORF">SAMN04488238_10310</name>
</gene>